<gene>
    <name evidence="3" type="ORF">Asera_14480</name>
</gene>
<feature type="domain" description="DUF7144" evidence="2">
    <location>
        <begin position="15"/>
        <end position="86"/>
    </location>
</feature>
<accession>A0A810KVV1</accession>
<evidence type="ECO:0000256" key="1">
    <source>
        <dbReference type="SAM" id="Phobius"/>
    </source>
</evidence>
<sequence length="111" mass="11919">MSQSSAARSWAWGGTMFAATMLLLVGMFQVFQGIEAIVRSGFYVVANNYLYQIDTTAWGWIHLCIGAVAMLTGAFLFLSGSAWARGPASPWRACLPSPTSSSSRTTRSGPC</sequence>
<dbReference type="KEGG" id="aser:Asera_14480"/>
<dbReference type="AlphaFoldDB" id="A0A810KVV1"/>
<protein>
    <recommendedName>
        <fullName evidence="2">DUF7144 domain-containing protein</fullName>
    </recommendedName>
</protein>
<keyword evidence="1" id="KW-1133">Transmembrane helix</keyword>
<proteinExistence type="predicted"/>
<keyword evidence="1" id="KW-0812">Transmembrane</keyword>
<dbReference type="InterPro" id="IPR055568">
    <property type="entry name" value="DUF7144"/>
</dbReference>
<dbReference type="Pfam" id="PF23636">
    <property type="entry name" value="DUF7144"/>
    <property type="match status" value="1"/>
</dbReference>
<reference evidence="3" key="1">
    <citation type="submission" date="2020-08" db="EMBL/GenBank/DDBJ databases">
        <title>Whole genome shotgun sequence of Actinocatenispora sera NBRC 101916.</title>
        <authorList>
            <person name="Komaki H."/>
            <person name="Tamura T."/>
        </authorList>
    </citation>
    <scope>NUCLEOTIDE SEQUENCE</scope>
    <source>
        <strain evidence="3">NBRC 101916</strain>
    </source>
</reference>
<keyword evidence="4" id="KW-1185">Reference proteome</keyword>
<evidence type="ECO:0000259" key="2">
    <source>
        <dbReference type="Pfam" id="PF23636"/>
    </source>
</evidence>
<evidence type="ECO:0000313" key="3">
    <source>
        <dbReference type="EMBL" id="BCJ27340.1"/>
    </source>
</evidence>
<dbReference type="EMBL" id="AP023354">
    <property type="protein sequence ID" value="BCJ27340.1"/>
    <property type="molecule type" value="Genomic_DNA"/>
</dbReference>
<evidence type="ECO:0000313" key="4">
    <source>
        <dbReference type="Proteomes" id="UP000680750"/>
    </source>
</evidence>
<feature type="transmembrane region" description="Helical" evidence="1">
    <location>
        <begin position="57"/>
        <end position="78"/>
    </location>
</feature>
<keyword evidence="1" id="KW-0472">Membrane</keyword>
<name>A0A810KVV1_9ACTN</name>
<organism evidence="3 4">
    <name type="scientific">Actinocatenispora sera</name>
    <dbReference type="NCBI Taxonomy" id="390989"/>
    <lineage>
        <taxon>Bacteria</taxon>
        <taxon>Bacillati</taxon>
        <taxon>Actinomycetota</taxon>
        <taxon>Actinomycetes</taxon>
        <taxon>Micromonosporales</taxon>
        <taxon>Micromonosporaceae</taxon>
        <taxon>Actinocatenispora</taxon>
    </lineage>
</organism>
<dbReference type="Proteomes" id="UP000680750">
    <property type="component" value="Chromosome"/>
</dbReference>